<evidence type="ECO:0000313" key="4">
    <source>
        <dbReference type="Proteomes" id="UP000005845"/>
    </source>
</evidence>
<proteinExistence type="predicted"/>
<dbReference type="PANTHER" id="PTHR40763">
    <property type="entry name" value="MEMBRANE PROTEIN-RELATED"/>
    <property type="match status" value="1"/>
</dbReference>
<feature type="domain" description="DUF1707" evidence="2">
    <location>
        <begin position="80"/>
        <end position="132"/>
    </location>
</feature>
<gene>
    <name evidence="3" type="ORF">GOSPT_095_00150</name>
</gene>
<evidence type="ECO:0000259" key="2">
    <source>
        <dbReference type="Pfam" id="PF08044"/>
    </source>
</evidence>
<dbReference type="Proteomes" id="UP000005845">
    <property type="component" value="Unassembled WGS sequence"/>
</dbReference>
<feature type="compositionally biased region" description="Low complexity" evidence="1">
    <location>
        <begin position="40"/>
        <end position="52"/>
    </location>
</feature>
<dbReference type="Pfam" id="PF08044">
    <property type="entry name" value="DUF1707"/>
    <property type="match status" value="1"/>
</dbReference>
<comment type="caution">
    <text evidence="3">The sequence shown here is derived from an EMBL/GenBank/DDBJ whole genome shotgun (WGS) entry which is preliminary data.</text>
</comment>
<reference evidence="3 4" key="1">
    <citation type="submission" date="2012-02" db="EMBL/GenBank/DDBJ databases">
        <title>Whole genome shotgun sequence of Gordonia sputi NBRC 100414.</title>
        <authorList>
            <person name="Yoshida I."/>
            <person name="Hosoyama A."/>
            <person name="Tsuchikane K."/>
            <person name="Katsumata H."/>
            <person name="Yamazaki S."/>
            <person name="Fujita N."/>
        </authorList>
    </citation>
    <scope>NUCLEOTIDE SEQUENCE [LARGE SCALE GENOMIC DNA]</scope>
    <source>
        <strain evidence="3 4">NBRC 100414</strain>
    </source>
</reference>
<accession>H5U3B7</accession>
<feature type="region of interest" description="Disordered" evidence="1">
    <location>
        <begin position="1"/>
        <end position="79"/>
    </location>
</feature>
<evidence type="ECO:0000256" key="1">
    <source>
        <dbReference type="SAM" id="MobiDB-lite"/>
    </source>
</evidence>
<sequence>MSVPAELPEPELPEPDSTGHDPAAPESTGPDLTKPESGKPEPANAEQANAEPAKPDLTKLGPAQHEAAAPGGTPAPDHRLRAADADRELVHQILSAAMTSGALTPSEYEERALKASTAKTFGDLDALTDDLPVGQLGVPLPRPGDPYPTGVTRPGTGSGRKPVRHRLAIMSGSELKGHAAVADQLEATAVMGGVEIDLREVEFTEPVLTVQCVAIMGGVDVIVPPDVALEVGGLAIMGGFESKDEGPGRPGAPTVHVTGFALMGGVDVKRKERR</sequence>
<organism evidence="3 4">
    <name type="scientific">Gordonia sputi NBRC 100414</name>
    <dbReference type="NCBI Taxonomy" id="1089453"/>
    <lineage>
        <taxon>Bacteria</taxon>
        <taxon>Bacillati</taxon>
        <taxon>Actinomycetota</taxon>
        <taxon>Actinomycetes</taxon>
        <taxon>Mycobacteriales</taxon>
        <taxon>Gordoniaceae</taxon>
        <taxon>Gordonia</taxon>
    </lineage>
</organism>
<dbReference type="AlphaFoldDB" id="H5U3B7"/>
<evidence type="ECO:0000313" key="3">
    <source>
        <dbReference type="EMBL" id="GAB40225.1"/>
    </source>
</evidence>
<feature type="region of interest" description="Disordered" evidence="1">
    <location>
        <begin position="138"/>
        <end position="162"/>
    </location>
</feature>
<dbReference type="EMBL" id="BAFC01000093">
    <property type="protein sequence ID" value="GAB40225.1"/>
    <property type="molecule type" value="Genomic_DNA"/>
</dbReference>
<dbReference type="PANTHER" id="PTHR40763:SF4">
    <property type="entry name" value="DUF1707 DOMAIN-CONTAINING PROTEIN"/>
    <property type="match status" value="1"/>
</dbReference>
<dbReference type="eggNOG" id="COG4758">
    <property type="taxonomic scope" value="Bacteria"/>
</dbReference>
<protein>
    <recommendedName>
        <fullName evidence="2">DUF1707 domain-containing protein</fullName>
    </recommendedName>
</protein>
<keyword evidence="4" id="KW-1185">Reference proteome</keyword>
<name>H5U3B7_9ACTN</name>
<dbReference type="InterPro" id="IPR012551">
    <property type="entry name" value="DUF1707_SHOCT-like"/>
</dbReference>